<protein>
    <submittedName>
        <fullName evidence="12">D-methionine transport system ATP-binding protein</fullName>
    </submittedName>
</protein>
<evidence type="ECO:0000313" key="13">
    <source>
        <dbReference type="Proteomes" id="UP000031620"/>
    </source>
</evidence>
<dbReference type="InterPro" id="IPR045865">
    <property type="entry name" value="ACT-like_dom_sf"/>
</dbReference>
<dbReference type="Pfam" id="PF00005">
    <property type="entry name" value="ABC_tran"/>
    <property type="match status" value="1"/>
</dbReference>
<dbReference type="InterPro" id="IPR017871">
    <property type="entry name" value="ABC_transporter-like_CS"/>
</dbReference>
<dbReference type="STRING" id="1291742.LOOC260_122270"/>
<dbReference type="GO" id="GO:0016887">
    <property type="term" value="F:ATP hydrolysis activity"/>
    <property type="evidence" value="ECO:0007669"/>
    <property type="project" value="InterPro"/>
</dbReference>
<comment type="function">
    <text evidence="10">Part of the ABC transporter FtsEX involved in cellular division. Has ATPase activity. Essential for cell division and viability.</text>
</comment>
<organism evidence="12 13">
    <name type="scientific">Paucilactobacillus hokkaidonensis JCM 18461</name>
    <dbReference type="NCBI Taxonomy" id="1291742"/>
    <lineage>
        <taxon>Bacteria</taxon>
        <taxon>Bacillati</taxon>
        <taxon>Bacillota</taxon>
        <taxon>Bacilli</taxon>
        <taxon>Lactobacillales</taxon>
        <taxon>Lactobacillaceae</taxon>
        <taxon>Paucilactobacillus</taxon>
    </lineage>
</organism>
<keyword evidence="5 12" id="KW-0067">ATP-binding</keyword>
<dbReference type="Gene3D" id="3.30.70.260">
    <property type="match status" value="1"/>
</dbReference>
<dbReference type="EMBL" id="AP014680">
    <property type="protein sequence ID" value="BAP86732.1"/>
    <property type="molecule type" value="Genomic_DNA"/>
</dbReference>
<dbReference type="SUPFAM" id="SSF55021">
    <property type="entry name" value="ACT-like"/>
    <property type="match status" value="1"/>
</dbReference>
<evidence type="ECO:0000256" key="7">
    <source>
        <dbReference type="ARBA" id="ARBA00022970"/>
    </source>
</evidence>
<dbReference type="Gene3D" id="3.40.50.300">
    <property type="entry name" value="P-loop containing nucleotide triphosphate hydrolases"/>
    <property type="match status" value="1"/>
</dbReference>
<reference evidence="12 13" key="1">
    <citation type="submission" date="2014-11" db="EMBL/GenBank/DDBJ databases">
        <title>Complete genome sequence and analysis of Lactobacillus hokkaidonensis LOOC260T.</title>
        <authorList>
            <person name="Tanizawa Y."/>
            <person name="Tohno M."/>
            <person name="Kaminuma E."/>
            <person name="Nakamura Y."/>
            <person name="Arita M."/>
        </authorList>
    </citation>
    <scope>NUCLEOTIDE SEQUENCE [LARGE SCALE GENOMIC DNA]</scope>
    <source>
        <strain evidence="12 13">LOOC260</strain>
    </source>
</reference>
<dbReference type="SMART" id="SM00382">
    <property type="entry name" value="AAA"/>
    <property type="match status" value="1"/>
</dbReference>
<dbReference type="PROSITE" id="PS00211">
    <property type="entry name" value="ABC_TRANSPORTER_1"/>
    <property type="match status" value="1"/>
</dbReference>
<dbReference type="SMART" id="SM00930">
    <property type="entry name" value="NIL"/>
    <property type="match status" value="1"/>
</dbReference>
<dbReference type="Pfam" id="PF09383">
    <property type="entry name" value="NIL"/>
    <property type="match status" value="1"/>
</dbReference>
<dbReference type="PROSITE" id="PS50893">
    <property type="entry name" value="ABC_TRANSPORTER_2"/>
    <property type="match status" value="1"/>
</dbReference>
<evidence type="ECO:0000256" key="9">
    <source>
        <dbReference type="ARBA" id="ARBA00049360"/>
    </source>
</evidence>
<dbReference type="PANTHER" id="PTHR43166:SF30">
    <property type="entry name" value="METHIONINE IMPORT ATP-BINDING PROTEIN METN"/>
    <property type="match status" value="1"/>
</dbReference>
<evidence type="ECO:0000256" key="3">
    <source>
        <dbReference type="ARBA" id="ARBA00022475"/>
    </source>
</evidence>
<evidence type="ECO:0000256" key="4">
    <source>
        <dbReference type="ARBA" id="ARBA00022741"/>
    </source>
</evidence>
<dbReference type="GO" id="GO:0006865">
    <property type="term" value="P:amino acid transport"/>
    <property type="evidence" value="ECO:0007669"/>
    <property type="project" value="UniProtKB-KW"/>
</dbReference>
<comment type="catalytic activity">
    <reaction evidence="9">
        <text>ATP + H2O = ADP + phosphate + H(+)</text>
        <dbReference type="Rhea" id="RHEA:13065"/>
        <dbReference type="ChEBI" id="CHEBI:15377"/>
        <dbReference type="ChEBI" id="CHEBI:15378"/>
        <dbReference type="ChEBI" id="CHEBI:30616"/>
        <dbReference type="ChEBI" id="CHEBI:43474"/>
        <dbReference type="ChEBI" id="CHEBI:456216"/>
    </reaction>
</comment>
<proteinExistence type="inferred from homology"/>
<dbReference type="FunFam" id="3.40.50.300:FF:000056">
    <property type="entry name" value="Cell division ATP-binding protein FtsE"/>
    <property type="match status" value="1"/>
</dbReference>
<dbReference type="InterPro" id="IPR003593">
    <property type="entry name" value="AAA+_ATPase"/>
</dbReference>
<dbReference type="GO" id="GO:0005886">
    <property type="term" value="C:plasma membrane"/>
    <property type="evidence" value="ECO:0007669"/>
    <property type="project" value="UniProtKB-ARBA"/>
</dbReference>
<accession>A0A0A1GX60</accession>
<dbReference type="Proteomes" id="UP000031620">
    <property type="component" value="Chromosome"/>
</dbReference>
<evidence type="ECO:0000256" key="8">
    <source>
        <dbReference type="ARBA" id="ARBA00023136"/>
    </source>
</evidence>
<dbReference type="CDD" id="cd03258">
    <property type="entry name" value="ABC_MetN_methionine_transporter"/>
    <property type="match status" value="1"/>
</dbReference>
<feature type="domain" description="ABC transporter" evidence="11">
    <location>
        <begin position="2"/>
        <end position="243"/>
    </location>
</feature>
<evidence type="ECO:0000256" key="2">
    <source>
        <dbReference type="ARBA" id="ARBA00022448"/>
    </source>
</evidence>
<dbReference type="GO" id="GO:0005524">
    <property type="term" value="F:ATP binding"/>
    <property type="evidence" value="ECO:0007669"/>
    <property type="project" value="UniProtKB-KW"/>
</dbReference>
<evidence type="ECO:0000256" key="1">
    <source>
        <dbReference type="ARBA" id="ARBA00005417"/>
    </source>
</evidence>
<dbReference type="InterPro" id="IPR041701">
    <property type="entry name" value="MetN_ABC"/>
</dbReference>
<dbReference type="KEGG" id="lho:LOOC260_122270"/>
<dbReference type="HOGENOM" id="CLU_000604_1_3_9"/>
<dbReference type="AlphaFoldDB" id="A0A0A1GX60"/>
<evidence type="ECO:0000259" key="11">
    <source>
        <dbReference type="PROSITE" id="PS50893"/>
    </source>
</evidence>
<dbReference type="SUPFAM" id="SSF52540">
    <property type="entry name" value="P-loop containing nucleoside triphosphate hydrolases"/>
    <property type="match status" value="1"/>
</dbReference>
<keyword evidence="8" id="KW-0472">Membrane</keyword>
<dbReference type="RefSeq" id="WP_041095007.1">
    <property type="nucleotide sequence ID" value="NZ_AP014680.1"/>
</dbReference>
<sequence>MIEFKNVSKTFSGQQKNKHVKAVENVSLKVDDGEIYGVMGYSGAGKSTLIRMINGLEKPTSGQVIVSGESVADLSKPDLLKLRRKIGMIFQSYNLLVTANVFQNIVLPLTLEGIDKAEATQRAEKYLKIVDLWNKRDSFPAQLSGGQRQRVAVARALAHEPKILLSDEATSALDPETTESILSLLLKINQELGITIFLITHEMEVIQRICDRVAVLDQGVIVEEGNVVDVFTKPKKEITKRFAGVSDTLGVPRDILAPYQKTKQLVSLQFVGDSANNPLLSQLQAKFNITPDILAGSMGYMKREPYGRLLVYLKTDDRSQYDAALQYIRDQQVHVEEVEL</sequence>
<evidence type="ECO:0000256" key="6">
    <source>
        <dbReference type="ARBA" id="ARBA00022967"/>
    </source>
</evidence>
<gene>
    <name evidence="12" type="primary">metN</name>
    <name evidence="12" type="ORF">LOOC260_122270</name>
</gene>
<keyword evidence="3" id="KW-1003">Cell membrane</keyword>
<comment type="similarity">
    <text evidence="1">Belongs to the ABC transporter superfamily.</text>
</comment>
<keyword evidence="4" id="KW-0547">Nucleotide-binding</keyword>
<evidence type="ECO:0000256" key="5">
    <source>
        <dbReference type="ARBA" id="ARBA00022840"/>
    </source>
</evidence>
<name>A0A0A1GX60_9LACO</name>
<dbReference type="InterPro" id="IPR050086">
    <property type="entry name" value="MetN_ABC_transporter-like"/>
</dbReference>
<dbReference type="InterPro" id="IPR027417">
    <property type="entry name" value="P-loop_NTPase"/>
</dbReference>
<evidence type="ECO:0000313" key="12">
    <source>
        <dbReference type="EMBL" id="BAP86732.1"/>
    </source>
</evidence>
<dbReference type="PANTHER" id="PTHR43166">
    <property type="entry name" value="AMINO ACID IMPORT ATP-BINDING PROTEIN"/>
    <property type="match status" value="1"/>
</dbReference>
<dbReference type="InterPro" id="IPR003439">
    <property type="entry name" value="ABC_transporter-like_ATP-bd"/>
</dbReference>
<keyword evidence="2" id="KW-0813">Transport</keyword>
<dbReference type="InterPro" id="IPR018449">
    <property type="entry name" value="NIL_domain"/>
</dbReference>
<evidence type="ECO:0000256" key="10">
    <source>
        <dbReference type="ARBA" id="ARBA00055994"/>
    </source>
</evidence>
<keyword evidence="6" id="KW-1278">Translocase</keyword>
<keyword evidence="7" id="KW-0029">Amino-acid transport</keyword>